<keyword evidence="9 19" id="KW-0472">Membrane</keyword>
<feature type="transmembrane region" description="Helical" evidence="19">
    <location>
        <begin position="331"/>
        <end position="351"/>
    </location>
</feature>
<evidence type="ECO:0000256" key="1">
    <source>
        <dbReference type="ARBA" id="ARBA00004651"/>
    </source>
</evidence>
<keyword evidence="3" id="KW-0813">Transport</keyword>
<keyword evidence="11" id="KW-0325">Glycoprotein</keyword>
<keyword evidence="5 19" id="KW-0812">Transmembrane</keyword>
<feature type="coiled-coil region" evidence="17">
    <location>
        <begin position="831"/>
        <end position="858"/>
    </location>
</feature>
<reference evidence="22" key="1">
    <citation type="journal article" date="2020" name="Cell">
        <title>Large-Scale Comparative Analyses of Tick Genomes Elucidate Their Genetic Diversity and Vector Capacities.</title>
        <authorList>
            <consortium name="Tick Genome and Microbiome Consortium (TIGMIC)"/>
            <person name="Jia N."/>
            <person name="Wang J."/>
            <person name="Shi W."/>
            <person name="Du L."/>
            <person name="Sun Y."/>
            <person name="Zhan W."/>
            <person name="Jiang J.F."/>
            <person name="Wang Q."/>
            <person name="Zhang B."/>
            <person name="Ji P."/>
            <person name="Bell-Sakyi L."/>
            <person name="Cui X.M."/>
            <person name="Yuan T.T."/>
            <person name="Jiang B.G."/>
            <person name="Yang W.F."/>
            <person name="Lam T.T."/>
            <person name="Chang Q.C."/>
            <person name="Ding S.J."/>
            <person name="Wang X.J."/>
            <person name="Zhu J.G."/>
            <person name="Ruan X.D."/>
            <person name="Zhao L."/>
            <person name="Wei J.T."/>
            <person name="Ye R.Z."/>
            <person name="Que T.C."/>
            <person name="Du C.H."/>
            <person name="Zhou Y.H."/>
            <person name="Cheng J.X."/>
            <person name="Dai P.F."/>
            <person name="Guo W.B."/>
            <person name="Han X.H."/>
            <person name="Huang E.J."/>
            <person name="Li L.F."/>
            <person name="Wei W."/>
            <person name="Gao Y.C."/>
            <person name="Liu J.Z."/>
            <person name="Shao H.Z."/>
            <person name="Wang X."/>
            <person name="Wang C.C."/>
            <person name="Yang T.C."/>
            <person name="Huo Q.B."/>
            <person name="Li W."/>
            <person name="Chen H.Y."/>
            <person name="Chen S.E."/>
            <person name="Zhou L.G."/>
            <person name="Ni X.B."/>
            <person name="Tian J.H."/>
            <person name="Sheng Y."/>
            <person name="Liu T."/>
            <person name="Pan Y.S."/>
            <person name="Xia L.Y."/>
            <person name="Li J."/>
            <person name="Zhao F."/>
            <person name="Cao W.C."/>
        </authorList>
    </citation>
    <scope>NUCLEOTIDE SEQUENCE</scope>
    <source>
        <strain evidence="22">Rsan-2018</strain>
    </source>
</reference>
<feature type="binding site" evidence="14">
    <location>
        <position position="495"/>
    </location>
    <ligand>
        <name>L-glutamate</name>
        <dbReference type="ChEBI" id="CHEBI:29985"/>
    </ligand>
</feature>
<evidence type="ECO:0000256" key="14">
    <source>
        <dbReference type="PIRSR" id="PIRSR601508-1"/>
    </source>
</evidence>
<evidence type="ECO:0000256" key="9">
    <source>
        <dbReference type="ARBA" id="ARBA00023136"/>
    </source>
</evidence>
<dbReference type="SUPFAM" id="SSF53850">
    <property type="entry name" value="Periplasmic binding protein-like II"/>
    <property type="match status" value="1"/>
</dbReference>
<accession>A0A9D4PC47</accession>
<evidence type="ECO:0000256" key="17">
    <source>
        <dbReference type="SAM" id="Coils"/>
    </source>
</evidence>
<evidence type="ECO:0000313" key="23">
    <source>
        <dbReference type="Proteomes" id="UP000821837"/>
    </source>
</evidence>
<sequence>MAGCWRDEKLRGEDSEGPVDVPERCPLGALSLRLRRGPVERTEAPRWLVGLLRDALARWGPVEWPLALRNASSAPAPTCWEEAGARRHAFSTRLHGYLRAAAAEAVQSQRFPPPVFDVLNLVPAGSVARWRPVGNVTRGSAQLDSVLWPSGPGQQPTLTGPRAWGRQRFRVVTAYAAPFVMAATRIGNGSCLSGVPCLQVFTADPEELAALFAHYHQTRGATRHPLYNVTCCAGIAMDLLTSLARDLAFDFDLYLVADGSFGTDRGGKWGGITADLISGAAHLAATAYSVTSSRSRWVDFSVPYFHSGVSCLAYAVKRDVPLSAFLIPFSVPLWLAIFLSLKVTALAAALYEWFSPFGLNPWGRQRTKNFSLASALWVMWSLLFSHLVAFKAPKSWPNKVLINLWGCFSVIFLASYTANIAAHFAGLFFQMQVHDFHDTSLLSQRTGTARGTAAEGYVFAENKRLWEHIQRFGVPTLEDGLESLRSGALDVLIGDTAVLNYYRANEPSCRLRLLGDSIFDDAYAVGMTRGFPLAQGISELVLRYNALGYLDQLHSKWYGRAPCLQDGLLQRLDKPLPLGVRAVAGLFLMLLVGLLAGSLVLIIEHLVFRYALPGLRARSRNCFWKSPNLMFFSQKLYRFINTVELVSPHHSAKEIVSNLREGQIASLFQKSVKRKIKEEARRRKSKSQFFEMIQEVRRAVQQQQSERDADEAESPTSRQDDGPLSATSSSGPLLVREHRGSPSTSSSSPASRPSSPRLRGAGALLSVSLETLVAPRVPVRRRRAKSLGDLSQMRPPWEPRRVTLAASGPLDDVCLQGLSREQLVRRWRDSERRLLNLLREAVREKQALERKLAFLHNALRRKPP</sequence>
<evidence type="ECO:0000256" key="13">
    <source>
        <dbReference type="ARBA" id="ARBA00023303"/>
    </source>
</evidence>
<feature type="transmembrane region" description="Helical" evidence="19">
    <location>
        <begin position="372"/>
        <end position="390"/>
    </location>
</feature>
<keyword evidence="4" id="KW-1003">Cell membrane</keyword>
<feature type="disulfide bond" evidence="16">
    <location>
        <begin position="509"/>
        <end position="563"/>
    </location>
</feature>
<comment type="similarity">
    <text evidence="2">Belongs to the glutamate-gated ion channel (TC 1.A.10.1) family.</text>
</comment>
<dbReference type="Pfam" id="PF00060">
    <property type="entry name" value="Lig_chan"/>
    <property type="match status" value="1"/>
</dbReference>
<dbReference type="VEuPathDB" id="VectorBase:RSAN_043145"/>
<dbReference type="PANTHER" id="PTHR18966">
    <property type="entry name" value="IONOTROPIC GLUTAMATE RECEPTOR"/>
    <property type="match status" value="1"/>
</dbReference>
<name>A0A9D4PC47_RHISA</name>
<keyword evidence="16" id="KW-1015">Disulfide bond</keyword>
<dbReference type="InterPro" id="IPR015683">
    <property type="entry name" value="Ionotropic_Glu_rcpt"/>
</dbReference>
<feature type="binding site" evidence="14">
    <location>
        <position position="294"/>
    </location>
    <ligand>
        <name>L-glutamate</name>
        <dbReference type="ChEBI" id="CHEBI:29985"/>
    </ligand>
</feature>
<evidence type="ECO:0000259" key="20">
    <source>
        <dbReference type="SMART" id="SM00079"/>
    </source>
</evidence>
<evidence type="ECO:0000256" key="3">
    <source>
        <dbReference type="ARBA" id="ARBA00022448"/>
    </source>
</evidence>
<feature type="compositionally biased region" description="Low complexity" evidence="18">
    <location>
        <begin position="741"/>
        <end position="759"/>
    </location>
</feature>
<evidence type="ECO:0000256" key="2">
    <source>
        <dbReference type="ARBA" id="ARBA00008685"/>
    </source>
</evidence>
<evidence type="ECO:0000256" key="6">
    <source>
        <dbReference type="ARBA" id="ARBA00022989"/>
    </source>
</evidence>
<dbReference type="Gene3D" id="1.10.287.70">
    <property type="match status" value="1"/>
</dbReference>
<dbReference type="Pfam" id="PF10613">
    <property type="entry name" value="Lig_chan-Glu_bd"/>
    <property type="match status" value="1"/>
</dbReference>
<dbReference type="FunFam" id="3.40.190.10:FF:000078">
    <property type="entry name" value="glutamate receptor ionotropic, NMDA 3B"/>
    <property type="match status" value="1"/>
</dbReference>
<evidence type="ECO:0000256" key="19">
    <source>
        <dbReference type="SAM" id="Phobius"/>
    </source>
</evidence>
<organism evidence="22 23">
    <name type="scientific">Rhipicephalus sanguineus</name>
    <name type="common">Brown dog tick</name>
    <name type="synonym">Ixodes sanguineus</name>
    <dbReference type="NCBI Taxonomy" id="34632"/>
    <lineage>
        <taxon>Eukaryota</taxon>
        <taxon>Metazoa</taxon>
        <taxon>Ecdysozoa</taxon>
        <taxon>Arthropoda</taxon>
        <taxon>Chelicerata</taxon>
        <taxon>Arachnida</taxon>
        <taxon>Acari</taxon>
        <taxon>Parasitiformes</taxon>
        <taxon>Ixodida</taxon>
        <taxon>Ixodoidea</taxon>
        <taxon>Ixodidae</taxon>
        <taxon>Rhipicephalinae</taxon>
        <taxon>Rhipicephalus</taxon>
        <taxon>Rhipicephalus</taxon>
    </lineage>
</organism>
<gene>
    <name evidence="22" type="ORF">HPB52_016940</name>
</gene>
<evidence type="ECO:0000256" key="10">
    <source>
        <dbReference type="ARBA" id="ARBA00023170"/>
    </source>
</evidence>
<evidence type="ECO:0000256" key="4">
    <source>
        <dbReference type="ARBA" id="ARBA00022475"/>
    </source>
</evidence>
<keyword evidence="8" id="KW-0406">Ion transport</keyword>
<dbReference type="GO" id="GO:0015276">
    <property type="term" value="F:ligand-gated monoatomic ion channel activity"/>
    <property type="evidence" value="ECO:0007669"/>
    <property type="project" value="InterPro"/>
</dbReference>
<dbReference type="InterPro" id="IPR019594">
    <property type="entry name" value="Glu/Gly-bd"/>
</dbReference>
<keyword evidence="23" id="KW-1185">Reference proteome</keyword>
<dbReference type="EMBL" id="JABSTV010001255">
    <property type="protein sequence ID" value="KAH7936039.1"/>
    <property type="molecule type" value="Genomic_DNA"/>
</dbReference>
<feature type="region of interest" description="Disordered" evidence="18">
    <location>
        <begin position="700"/>
        <end position="759"/>
    </location>
</feature>
<evidence type="ECO:0000259" key="21">
    <source>
        <dbReference type="SMART" id="SM00918"/>
    </source>
</evidence>
<keyword evidence="13" id="KW-0407">Ion channel</keyword>
<feature type="domain" description="Ionotropic glutamate receptor C-terminal" evidence="20">
    <location>
        <begin position="209"/>
        <end position="560"/>
    </location>
</feature>
<dbReference type="InterPro" id="IPR001320">
    <property type="entry name" value="Iontro_rcpt_C"/>
</dbReference>
<dbReference type="SMART" id="SM00079">
    <property type="entry name" value="PBPe"/>
    <property type="match status" value="1"/>
</dbReference>
<dbReference type="InterPro" id="IPR001508">
    <property type="entry name" value="Iono_Glu_rcpt_met"/>
</dbReference>
<evidence type="ECO:0000313" key="22">
    <source>
        <dbReference type="EMBL" id="KAH7936039.1"/>
    </source>
</evidence>
<protein>
    <recommendedName>
        <fullName evidence="24">Glutamate receptor ionotropic, NMDA 3A</fullName>
    </recommendedName>
</protein>
<evidence type="ECO:0000256" key="7">
    <source>
        <dbReference type="ARBA" id="ARBA00023054"/>
    </source>
</evidence>
<keyword evidence="12" id="KW-1071">Ligand-gated ion channel</keyword>
<dbReference type="Gene3D" id="3.40.190.10">
    <property type="entry name" value="Periplasmic binding protein-like II"/>
    <property type="match status" value="1"/>
</dbReference>
<reference evidence="22" key="2">
    <citation type="submission" date="2021-09" db="EMBL/GenBank/DDBJ databases">
        <authorList>
            <person name="Jia N."/>
            <person name="Wang J."/>
            <person name="Shi W."/>
            <person name="Du L."/>
            <person name="Sun Y."/>
            <person name="Zhan W."/>
            <person name="Jiang J."/>
            <person name="Wang Q."/>
            <person name="Zhang B."/>
            <person name="Ji P."/>
            <person name="Sakyi L.B."/>
            <person name="Cui X."/>
            <person name="Yuan T."/>
            <person name="Jiang B."/>
            <person name="Yang W."/>
            <person name="Lam T.T.-Y."/>
            <person name="Chang Q."/>
            <person name="Ding S."/>
            <person name="Wang X."/>
            <person name="Zhu J."/>
            <person name="Ruan X."/>
            <person name="Zhao L."/>
            <person name="Wei J."/>
            <person name="Que T."/>
            <person name="Du C."/>
            <person name="Cheng J."/>
            <person name="Dai P."/>
            <person name="Han X."/>
            <person name="Huang E."/>
            <person name="Gao Y."/>
            <person name="Liu J."/>
            <person name="Shao H."/>
            <person name="Ye R."/>
            <person name="Li L."/>
            <person name="Wei W."/>
            <person name="Wang X."/>
            <person name="Wang C."/>
            <person name="Huo Q."/>
            <person name="Li W."/>
            <person name="Guo W."/>
            <person name="Chen H."/>
            <person name="Chen S."/>
            <person name="Zhou L."/>
            <person name="Zhou L."/>
            <person name="Ni X."/>
            <person name="Tian J."/>
            <person name="Zhou Y."/>
            <person name="Sheng Y."/>
            <person name="Liu T."/>
            <person name="Pan Y."/>
            <person name="Xia L."/>
            <person name="Li J."/>
            <person name="Zhao F."/>
            <person name="Cao W."/>
        </authorList>
    </citation>
    <scope>NUCLEOTIDE SEQUENCE</scope>
    <source>
        <strain evidence="22">Rsan-2018</strain>
        <tissue evidence="22">Larvae</tissue>
    </source>
</reference>
<evidence type="ECO:0000256" key="8">
    <source>
        <dbReference type="ARBA" id="ARBA00023065"/>
    </source>
</evidence>
<feature type="site" description="Crucial to convey clamshell closure to channel opening" evidence="15">
    <location>
        <position position="433"/>
    </location>
</feature>
<keyword evidence="6 19" id="KW-1133">Transmembrane helix</keyword>
<feature type="domain" description="Ionotropic glutamate receptor L-glutamate and glycine-binding" evidence="21">
    <location>
        <begin position="225"/>
        <end position="278"/>
    </location>
</feature>
<keyword evidence="10" id="KW-0675">Receptor</keyword>
<proteinExistence type="inferred from homology"/>
<dbReference type="GO" id="GO:0043226">
    <property type="term" value="C:organelle"/>
    <property type="evidence" value="ECO:0007669"/>
    <property type="project" value="UniProtKB-ARBA"/>
</dbReference>
<comment type="subcellular location">
    <subcellularLocation>
        <location evidence="1">Cell membrane</location>
        <topology evidence="1">Multi-pass membrane protein</topology>
    </subcellularLocation>
</comment>
<dbReference type="GO" id="GO:0005886">
    <property type="term" value="C:plasma membrane"/>
    <property type="evidence" value="ECO:0007669"/>
    <property type="project" value="UniProtKB-SubCell"/>
</dbReference>
<evidence type="ECO:0000256" key="11">
    <source>
        <dbReference type="ARBA" id="ARBA00023180"/>
    </source>
</evidence>
<keyword evidence="7 17" id="KW-0175">Coiled coil</keyword>
<dbReference type="SMART" id="SM00918">
    <property type="entry name" value="Lig_chan-Glu_bd"/>
    <property type="match status" value="1"/>
</dbReference>
<evidence type="ECO:0008006" key="24">
    <source>
        <dbReference type="Google" id="ProtNLM"/>
    </source>
</evidence>
<evidence type="ECO:0000256" key="5">
    <source>
        <dbReference type="ARBA" id="ARBA00022692"/>
    </source>
</evidence>
<feature type="transmembrane region" description="Helical" evidence="19">
    <location>
        <begin position="578"/>
        <end position="603"/>
    </location>
</feature>
<feature type="transmembrane region" description="Helical" evidence="19">
    <location>
        <begin position="402"/>
        <end position="429"/>
    </location>
</feature>
<feature type="binding site" evidence="14">
    <location>
        <position position="289"/>
    </location>
    <ligand>
        <name>L-glutamate</name>
        <dbReference type="ChEBI" id="CHEBI:29985"/>
    </ligand>
</feature>
<evidence type="ECO:0000256" key="15">
    <source>
        <dbReference type="PIRSR" id="PIRSR601508-2"/>
    </source>
</evidence>
<evidence type="ECO:0000256" key="18">
    <source>
        <dbReference type="SAM" id="MobiDB-lite"/>
    </source>
</evidence>
<dbReference type="FunFam" id="1.10.287.70:FF:000191">
    <property type="entry name" value="Glutamate receptor ionotropic, NMDA 3A"/>
    <property type="match status" value="1"/>
</dbReference>
<dbReference type="FunFam" id="3.40.190.10:FF:000324">
    <property type="entry name" value="Predicted protein"/>
    <property type="match status" value="1"/>
</dbReference>
<evidence type="ECO:0000256" key="16">
    <source>
        <dbReference type="PIRSR" id="PIRSR601508-3"/>
    </source>
</evidence>
<dbReference type="Proteomes" id="UP000821837">
    <property type="component" value="Unassembled WGS sequence"/>
</dbReference>
<comment type="caution">
    <text evidence="22">The sequence shown here is derived from an EMBL/GenBank/DDBJ whole genome shotgun (WGS) entry which is preliminary data.</text>
</comment>
<dbReference type="GO" id="GO:0038023">
    <property type="term" value="F:signaling receptor activity"/>
    <property type="evidence" value="ECO:0007669"/>
    <property type="project" value="InterPro"/>
</dbReference>
<dbReference type="PRINTS" id="PR00177">
    <property type="entry name" value="NMDARECEPTOR"/>
</dbReference>
<evidence type="ECO:0000256" key="12">
    <source>
        <dbReference type="ARBA" id="ARBA00023286"/>
    </source>
</evidence>
<dbReference type="AlphaFoldDB" id="A0A9D4PC47"/>